<feature type="compositionally biased region" description="Low complexity" evidence="1">
    <location>
        <begin position="103"/>
        <end position="114"/>
    </location>
</feature>
<gene>
    <name evidence="2" type="ORF">B5M45_30735</name>
</gene>
<organism evidence="2 3">
    <name type="scientific">Mycobacterium simiae</name>
    <name type="common">Mycobacterium habana</name>
    <dbReference type="NCBI Taxonomy" id="1784"/>
    <lineage>
        <taxon>Bacteria</taxon>
        <taxon>Bacillati</taxon>
        <taxon>Actinomycetota</taxon>
        <taxon>Actinomycetes</taxon>
        <taxon>Mycobacteriales</taxon>
        <taxon>Mycobacteriaceae</taxon>
        <taxon>Mycobacterium</taxon>
        <taxon>Mycobacterium simiae complex</taxon>
    </lineage>
</organism>
<proteinExistence type="predicted"/>
<feature type="region of interest" description="Disordered" evidence="1">
    <location>
        <begin position="95"/>
        <end position="148"/>
    </location>
</feature>
<dbReference type="RefSeq" id="WP_084954159.1">
    <property type="nucleotide sequence ID" value="NZ_MZZM01000046.1"/>
</dbReference>
<comment type="caution">
    <text evidence="2">The sequence shown here is derived from an EMBL/GenBank/DDBJ whole genome shotgun (WGS) entry which is preliminary data.</text>
</comment>
<dbReference type="Proteomes" id="UP000193040">
    <property type="component" value="Unassembled WGS sequence"/>
</dbReference>
<protein>
    <submittedName>
        <fullName evidence="2">Uncharacterized protein</fullName>
    </submittedName>
</protein>
<name>A0A1X0XIA8_MYCSI</name>
<evidence type="ECO:0000313" key="2">
    <source>
        <dbReference type="EMBL" id="ORJ52568.1"/>
    </source>
</evidence>
<evidence type="ECO:0000313" key="3">
    <source>
        <dbReference type="Proteomes" id="UP000193040"/>
    </source>
</evidence>
<evidence type="ECO:0000256" key="1">
    <source>
        <dbReference type="SAM" id="MobiDB-lite"/>
    </source>
</evidence>
<reference evidence="2 3" key="1">
    <citation type="submission" date="2017-03" db="EMBL/GenBank/DDBJ databases">
        <title>Genomic insights into Mycobacterium simiae human colonization.</title>
        <authorList>
            <person name="Steffani J.L."/>
            <person name="Brunck M.E."/>
            <person name="Cruz E."/>
            <person name="Montiel R."/>
            <person name="Barona F."/>
        </authorList>
    </citation>
    <scope>NUCLEOTIDE SEQUENCE [LARGE SCALE GENOMIC DNA]</scope>
    <source>
        <strain evidence="2 3">MsiGto</strain>
    </source>
</reference>
<accession>A0A1X0XIA8</accession>
<dbReference type="AlphaFoldDB" id="A0A1X0XIA8"/>
<keyword evidence="3" id="KW-1185">Reference proteome</keyword>
<dbReference type="EMBL" id="MZZM01000046">
    <property type="protein sequence ID" value="ORJ52568.1"/>
    <property type="molecule type" value="Genomic_DNA"/>
</dbReference>
<sequence>MKTLSCNGKEHTPADPEPDDAEIVAALTAIRSRITPPIGAAMLYNLMYAVGFTRISGSVEGADAVDPAGTGKIHRHSDSRADDTMQHFPAWITHGAHSEHTRSSIAIRPSPSSTGAPNHPSRQSQVVHNAQRKFPYIHSQPVPAPPNP</sequence>